<dbReference type="CDD" id="cd01335">
    <property type="entry name" value="Radical_SAM"/>
    <property type="match status" value="1"/>
</dbReference>
<dbReference type="GO" id="GO:0016740">
    <property type="term" value="F:transferase activity"/>
    <property type="evidence" value="ECO:0007669"/>
    <property type="project" value="TreeGrafter"/>
</dbReference>
<proteinExistence type="predicted"/>
<keyword evidence="4" id="KW-0411">Iron-sulfur</keyword>
<accession>A0A7D5E6L5</accession>
<gene>
    <name evidence="6" type="ORF">HWN40_06810</name>
</gene>
<dbReference type="InterPro" id="IPR006638">
    <property type="entry name" value="Elp3/MiaA/NifB-like_rSAM"/>
</dbReference>
<dbReference type="SMART" id="SM00729">
    <property type="entry name" value="Elp3"/>
    <property type="match status" value="1"/>
</dbReference>
<dbReference type="InterPro" id="IPR013785">
    <property type="entry name" value="Aldolase_TIM"/>
</dbReference>
<feature type="domain" description="Radical SAM core" evidence="5">
    <location>
        <begin position="94"/>
        <end position="305"/>
    </location>
</feature>
<dbReference type="GO" id="GO:0046872">
    <property type="term" value="F:metal ion binding"/>
    <property type="evidence" value="ECO:0007669"/>
    <property type="project" value="UniProtKB-KW"/>
</dbReference>
<dbReference type="RefSeq" id="WP_176965029.1">
    <property type="nucleotide sequence ID" value="NZ_CP058215.1"/>
</dbReference>
<dbReference type="OrthoDB" id="15118at2157"/>
<evidence type="ECO:0000313" key="7">
    <source>
        <dbReference type="Proteomes" id="UP000509594"/>
    </source>
</evidence>
<sequence length="333" mass="36300">MQSELSSDIKAYLLSRGSVKVEDPSILSDSLKTTATAGPGAGGSSLFFRSGDRRVRLSINDRSPLSVVREDEDTIVIKKNHEIIVSGDLESPLCHCPRQAYITVSEKCIYDCKFCPVPKIKGEIKDNEQISRMVSDAYATGSLDAISLTSGVSETPEAEVERMVGIIKKLTREYDVPIGVSVYPTDDSSARLYAAGASEIKYNVETMDERIFSQVCPELSLQGVLDSLENAVDVFGRNNVCSNIMLGLGESDEVVAKGAGKLTGIGVIPILRPISPHPLRRGEVEVRRPDAERLVRLGKTVRDLLDSNSLRADRARTMCLPCTGCDLTPHRDI</sequence>
<dbReference type="PROSITE" id="PS51918">
    <property type="entry name" value="RADICAL_SAM"/>
    <property type="match status" value="1"/>
</dbReference>
<evidence type="ECO:0000256" key="4">
    <source>
        <dbReference type="ARBA" id="ARBA00023014"/>
    </source>
</evidence>
<dbReference type="SUPFAM" id="SSF102114">
    <property type="entry name" value="Radical SAM enzymes"/>
    <property type="match status" value="1"/>
</dbReference>
<evidence type="ECO:0000313" key="6">
    <source>
        <dbReference type="EMBL" id="QLC49973.1"/>
    </source>
</evidence>
<dbReference type="InterPro" id="IPR034422">
    <property type="entry name" value="HydE/PylB-like"/>
</dbReference>
<evidence type="ECO:0000256" key="3">
    <source>
        <dbReference type="ARBA" id="ARBA00023004"/>
    </source>
</evidence>
<reference evidence="6 7" key="1">
    <citation type="submission" date="2020-06" db="EMBL/GenBank/DDBJ databases">
        <title>Methanolobus halotolerans sp. nov., isolated from a saline lake Tus in Siberia.</title>
        <authorList>
            <person name="Shen Y."/>
            <person name="Chen S.-C."/>
            <person name="Lai M.-C."/>
            <person name="Huang H.-H."/>
            <person name="Chiu H.-H."/>
            <person name="Tang S.-L."/>
            <person name="Rogozin D.Y."/>
            <person name="Degermendzhy A.G."/>
        </authorList>
    </citation>
    <scope>NUCLEOTIDE SEQUENCE [LARGE SCALE GENOMIC DNA]</scope>
    <source>
        <strain evidence="6 7">DSM 21339</strain>
    </source>
</reference>
<dbReference type="GO" id="GO:0051536">
    <property type="term" value="F:iron-sulfur cluster binding"/>
    <property type="evidence" value="ECO:0007669"/>
    <property type="project" value="UniProtKB-KW"/>
</dbReference>
<dbReference type="SFLD" id="SFLDS00029">
    <property type="entry name" value="Radical_SAM"/>
    <property type="match status" value="1"/>
</dbReference>
<dbReference type="GeneID" id="55821371"/>
<dbReference type="KEGG" id="mzi:HWN40_06810"/>
<dbReference type="AlphaFoldDB" id="A0A7D5E6L5"/>
<dbReference type="PANTHER" id="PTHR43726">
    <property type="entry name" value="3-METHYLORNITHINE SYNTHASE"/>
    <property type="match status" value="1"/>
</dbReference>
<name>A0A7D5E6L5_9EURY</name>
<dbReference type="Proteomes" id="UP000509594">
    <property type="component" value="Chromosome"/>
</dbReference>
<keyword evidence="3" id="KW-0408">Iron</keyword>
<dbReference type="Pfam" id="PF04055">
    <property type="entry name" value="Radical_SAM"/>
    <property type="match status" value="1"/>
</dbReference>
<evidence type="ECO:0000256" key="2">
    <source>
        <dbReference type="ARBA" id="ARBA00022723"/>
    </source>
</evidence>
<keyword evidence="2" id="KW-0479">Metal-binding</keyword>
<keyword evidence="7" id="KW-1185">Reference proteome</keyword>
<dbReference type="Gene3D" id="3.20.20.70">
    <property type="entry name" value="Aldolase class I"/>
    <property type="match status" value="1"/>
</dbReference>
<dbReference type="InterPro" id="IPR007197">
    <property type="entry name" value="rSAM"/>
</dbReference>
<dbReference type="EMBL" id="CP058215">
    <property type="protein sequence ID" value="QLC49973.1"/>
    <property type="molecule type" value="Genomic_DNA"/>
</dbReference>
<keyword evidence="1" id="KW-0949">S-adenosyl-L-methionine</keyword>
<dbReference type="PANTHER" id="PTHR43726:SF1">
    <property type="entry name" value="BIOTIN SYNTHASE"/>
    <property type="match status" value="1"/>
</dbReference>
<evidence type="ECO:0000256" key="1">
    <source>
        <dbReference type="ARBA" id="ARBA00022691"/>
    </source>
</evidence>
<dbReference type="InterPro" id="IPR058240">
    <property type="entry name" value="rSAM_sf"/>
</dbReference>
<evidence type="ECO:0000259" key="5">
    <source>
        <dbReference type="PROSITE" id="PS51918"/>
    </source>
</evidence>
<organism evidence="6 7">
    <name type="scientific">Methanolobus zinderi</name>
    <dbReference type="NCBI Taxonomy" id="536044"/>
    <lineage>
        <taxon>Archaea</taxon>
        <taxon>Methanobacteriati</taxon>
        <taxon>Methanobacteriota</taxon>
        <taxon>Stenosarchaea group</taxon>
        <taxon>Methanomicrobia</taxon>
        <taxon>Methanosarcinales</taxon>
        <taxon>Methanosarcinaceae</taxon>
        <taxon>Methanolobus</taxon>
    </lineage>
</organism>
<protein>
    <submittedName>
        <fullName evidence="6">Radical SAM protein</fullName>
    </submittedName>
</protein>